<dbReference type="Proteomes" id="UP000004506">
    <property type="component" value="Unassembled WGS sequence"/>
</dbReference>
<feature type="transmembrane region" description="Helical" evidence="1">
    <location>
        <begin position="6"/>
        <end position="28"/>
    </location>
</feature>
<keyword evidence="1" id="KW-0472">Membrane</keyword>
<feature type="transmembrane region" description="Helical" evidence="1">
    <location>
        <begin position="81"/>
        <end position="100"/>
    </location>
</feature>
<gene>
    <name evidence="2" type="ORF">PROSTU_00931</name>
</gene>
<feature type="transmembrane region" description="Helical" evidence="1">
    <location>
        <begin position="40"/>
        <end position="61"/>
    </location>
</feature>
<accession>A0AA86YQ53</accession>
<sequence length="104" mass="11391">MRSLFLKYLGIAFGIAFIILIFNVFSATGHVHGFWHGVSILFWLTLSPTIGMTLGALIRQWLMPDAIYTREGTLGLAKAKLFWAVGPQGIGWLLGALAVADKLT</sequence>
<reference evidence="3" key="1">
    <citation type="submission" date="2008-04" db="EMBL/GenBank/DDBJ databases">
        <title>Draft genome sequence of Providencia stuartii (ATCC 25827).</title>
        <authorList>
            <person name="Sudarsanam P."/>
            <person name="Ley R."/>
            <person name="Guruge J."/>
            <person name="Turnbaugh P.J."/>
            <person name="Mahowald M."/>
            <person name="Liep D."/>
            <person name="Gordon J."/>
        </authorList>
    </citation>
    <scope>NUCLEOTIDE SEQUENCE [LARGE SCALE GENOMIC DNA]</scope>
    <source>
        <strain evidence="3">ATCC 25827</strain>
    </source>
</reference>
<reference evidence="3" key="2">
    <citation type="submission" date="2008-04" db="EMBL/GenBank/DDBJ databases">
        <title>Draft genome sequence of Providencia stuartii(ATCC 25827).</title>
        <authorList>
            <person name="Sudarsanam P."/>
            <person name="Ley R."/>
            <person name="Guruge J."/>
            <person name="Turnbaugh P.J."/>
            <person name="Mahowald M."/>
            <person name="Liep D."/>
            <person name="Gordon J."/>
        </authorList>
    </citation>
    <scope>NUCLEOTIDE SEQUENCE [LARGE SCALE GENOMIC DNA]</scope>
    <source>
        <strain evidence="3">ATCC 25827</strain>
    </source>
</reference>
<name>A0AA86YQ53_PROST</name>
<protein>
    <submittedName>
        <fullName evidence="2">Uncharacterized protein</fullName>
    </submittedName>
</protein>
<proteinExistence type="predicted"/>
<dbReference type="RefSeq" id="WP_004917288.1">
    <property type="nucleotide sequence ID" value="NZ_DS607662.1"/>
</dbReference>
<keyword evidence="1" id="KW-0812">Transmembrane</keyword>
<organism evidence="2 3">
    <name type="scientific">Providencia stuartii ATCC 25827</name>
    <dbReference type="NCBI Taxonomy" id="471874"/>
    <lineage>
        <taxon>Bacteria</taxon>
        <taxon>Pseudomonadati</taxon>
        <taxon>Pseudomonadota</taxon>
        <taxon>Gammaproteobacteria</taxon>
        <taxon>Enterobacterales</taxon>
        <taxon>Morganellaceae</taxon>
        <taxon>Providencia</taxon>
    </lineage>
</organism>
<reference evidence="2 3" key="3">
    <citation type="submission" date="2008-05" db="EMBL/GenBank/DDBJ databases">
        <authorList>
            <person name="Fulton L."/>
            <person name="Clifton S."/>
            <person name="Fulton B."/>
            <person name="Xu J."/>
            <person name="Minx P."/>
            <person name="Pepin K.H."/>
            <person name="Johnson M."/>
            <person name="Thiruvilangam P."/>
            <person name="Bhonagiri V."/>
            <person name="Nash W.E."/>
            <person name="Mardis E.R."/>
            <person name="Wilson R.K."/>
        </authorList>
    </citation>
    <scope>NUCLEOTIDE SEQUENCE [LARGE SCALE GENOMIC DNA]</scope>
    <source>
        <strain evidence="2 3">ATCC 25827</strain>
    </source>
</reference>
<comment type="caution">
    <text evidence="2">The sequence shown here is derived from an EMBL/GenBank/DDBJ whole genome shotgun (WGS) entry which is preliminary data.</text>
</comment>
<evidence type="ECO:0000256" key="1">
    <source>
        <dbReference type="SAM" id="Phobius"/>
    </source>
</evidence>
<keyword evidence="1" id="KW-1133">Transmembrane helix</keyword>
<evidence type="ECO:0000313" key="2">
    <source>
        <dbReference type="EMBL" id="EDU60950.1"/>
    </source>
</evidence>
<dbReference type="EMBL" id="ABJD02000085">
    <property type="protein sequence ID" value="EDU60950.1"/>
    <property type="molecule type" value="Genomic_DNA"/>
</dbReference>
<dbReference type="AlphaFoldDB" id="A0AA86YQ53"/>
<evidence type="ECO:0000313" key="3">
    <source>
        <dbReference type="Proteomes" id="UP000004506"/>
    </source>
</evidence>